<comment type="caution">
    <text evidence="3">The sequence shown here is derived from an EMBL/GenBank/DDBJ whole genome shotgun (WGS) entry which is preliminary data.</text>
</comment>
<feature type="region of interest" description="Disordered" evidence="1">
    <location>
        <begin position="616"/>
        <end position="650"/>
    </location>
</feature>
<feature type="region of interest" description="Disordered" evidence="1">
    <location>
        <begin position="834"/>
        <end position="871"/>
    </location>
</feature>
<evidence type="ECO:0000256" key="1">
    <source>
        <dbReference type="SAM" id="MobiDB-lite"/>
    </source>
</evidence>
<feature type="compositionally biased region" description="Polar residues" evidence="1">
    <location>
        <begin position="636"/>
        <end position="647"/>
    </location>
</feature>
<feature type="domain" description="G-patch" evidence="2">
    <location>
        <begin position="167"/>
        <end position="187"/>
    </location>
</feature>
<feature type="region of interest" description="Disordered" evidence="1">
    <location>
        <begin position="711"/>
        <end position="816"/>
    </location>
</feature>
<feature type="compositionally biased region" description="Basic residues" evidence="1">
    <location>
        <begin position="842"/>
        <end position="851"/>
    </location>
</feature>
<name>A0AAD4LQU5_9AGAM</name>
<evidence type="ECO:0000313" key="4">
    <source>
        <dbReference type="Proteomes" id="UP001201163"/>
    </source>
</evidence>
<dbReference type="GO" id="GO:0005634">
    <property type="term" value="C:nucleus"/>
    <property type="evidence" value="ECO:0007669"/>
    <property type="project" value="TreeGrafter"/>
</dbReference>
<dbReference type="EMBL" id="JAKELL010000002">
    <property type="protein sequence ID" value="KAH9000434.1"/>
    <property type="molecule type" value="Genomic_DNA"/>
</dbReference>
<reference evidence="3" key="1">
    <citation type="submission" date="2022-01" db="EMBL/GenBank/DDBJ databases">
        <title>Comparative genomics reveals a dynamic genome evolution in the ectomycorrhizal milk-cap (Lactarius) mushrooms.</title>
        <authorList>
            <consortium name="DOE Joint Genome Institute"/>
            <person name="Lebreton A."/>
            <person name="Tang N."/>
            <person name="Kuo A."/>
            <person name="LaButti K."/>
            <person name="Drula E."/>
            <person name="Barry K."/>
            <person name="Clum A."/>
            <person name="Lipzen A."/>
            <person name="Mousain D."/>
            <person name="Ng V."/>
            <person name="Wang R."/>
            <person name="Wang X."/>
            <person name="Dai Y."/>
            <person name="Henrissat B."/>
            <person name="Grigoriev I.V."/>
            <person name="Guerin-Laguette A."/>
            <person name="Yu F."/>
            <person name="Martin F.M."/>
        </authorList>
    </citation>
    <scope>NUCLEOTIDE SEQUENCE</scope>
    <source>
        <strain evidence="3">QP</strain>
    </source>
</reference>
<feature type="compositionally biased region" description="Low complexity" evidence="1">
    <location>
        <begin position="664"/>
        <end position="678"/>
    </location>
</feature>
<dbReference type="InterPro" id="IPR000467">
    <property type="entry name" value="G_patch_dom"/>
</dbReference>
<feature type="compositionally biased region" description="Basic and acidic residues" evidence="1">
    <location>
        <begin position="789"/>
        <end position="810"/>
    </location>
</feature>
<evidence type="ECO:0000313" key="3">
    <source>
        <dbReference type="EMBL" id="KAH9000434.1"/>
    </source>
</evidence>
<evidence type="ECO:0000259" key="2">
    <source>
        <dbReference type="PROSITE" id="PS50174"/>
    </source>
</evidence>
<organism evidence="3 4">
    <name type="scientific">Lactarius akahatsu</name>
    <dbReference type="NCBI Taxonomy" id="416441"/>
    <lineage>
        <taxon>Eukaryota</taxon>
        <taxon>Fungi</taxon>
        <taxon>Dikarya</taxon>
        <taxon>Basidiomycota</taxon>
        <taxon>Agaricomycotina</taxon>
        <taxon>Agaricomycetes</taxon>
        <taxon>Russulales</taxon>
        <taxon>Russulaceae</taxon>
        <taxon>Lactarius</taxon>
    </lineage>
</organism>
<dbReference type="PROSITE" id="PS50174">
    <property type="entry name" value="G_PATCH"/>
    <property type="match status" value="1"/>
</dbReference>
<feature type="region of interest" description="Disordered" evidence="1">
    <location>
        <begin position="885"/>
        <end position="928"/>
    </location>
</feature>
<feature type="region of interest" description="Disordered" evidence="1">
    <location>
        <begin position="549"/>
        <end position="595"/>
    </location>
</feature>
<feature type="region of interest" description="Disordered" evidence="1">
    <location>
        <begin position="434"/>
        <end position="453"/>
    </location>
</feature>
<dbReference type="PANTHER" id="PTHR13384:SF19">
    <property type="entry name" value="G PATCH DOMAIN-CONTAINING PROTEIN 1"/>
    <property type="match status" value="1"/>
</dbReference>
<protein>
    <recommendedName>
        <fullName evidence="2">G-patch domain-containing protein</fullName>
    </recommendedName>
</protein>
<proteinExistence type="predicted"/>
<keyword evidence="4" id="KW-1185">Reference proteome</keyword>
<dbReference type="AlphaFoldDB" id="A0AAD4LQU5"/>
<gene>
    <name evidence="3" type="ORF">EDB92DRAFT_1831264</name>
</gene>
<dbReference type="GO" id="GO:0006397">
    <property type="term" value="P:mRNA processing"/>
    <property type="evidence" value="ECO:0007669"/>
    <property type="project" value="InterPro"/>
</dbReference>
<feature type="compositionally biased region" description="Acidic residues" evidence="1">
    <location>
        <begin position="715"/>
        <end position="724"/>
    </location>
</feature>
<feature type="compositionally biased region" description="Basic and acidic residues" evidence="1">
    <location>
        <begin position="731"/>
        <end position="740"/>
    </location>
</feature>
<dbReference type="PANTHER" id="PTHR13384">
    <property type="entry name" value="G PATCH DOMAIN-CONTAINING PROTEIN 1"/>
    <property type="match status" value="1"/>
</dbReference>
<dbReference type="Proteomes" id="UP001201163">
    <property type="component" value="Unassembled WGS sequence"/>
</dbReference>
<accession>A0AAD4LQU5</accession>
<dbReference type="InterPro" id="IPR011666">
    <property type="entry name" value="DUF1604"/>
</dbReference>
<dbReference type="Pfam" id="PF01585">
    <property type="entry name" value="G-patch"/>
    <property type="match status" value="1"/>
</dbReference>
<feature type="compositionally biased region" description="Basic and acidic residues" evidence="1">
    <location>
        <begin position="569"/>
        <end position="581"/>
    </location>
</feature>
<feature type="compositionally biased region" description="Basic and acidic residues" evidence="1">
    <location>
        <begin position="755"/>
        <end position="768"/>
    </location>
</feature>
<sequence length="928" mass="101452">MSAGTARLKRRLDEQGINYTSKKAAENYCLIGTPLPPLEKKDANEFVPIWKQDVRDEKGRRRLHGAFTGGFSAGYFNTVGSKEGWTPSTFVSSRADRAKQKASRPEDYMDEEDLAELRENQIMAGVKQQQEQQQGVFGVTQPELAQGDPEQDSIAASIQRALMPPLEDSPGVRLLKKMGWRPGQGVGPRVTWRTRKIQDLLAAGKSIDGVDVDALDDDEEAKRHMYPPRDTVVPRFSMKSDSYGLGYTSAPGLVESLGQKRPEVKGPTLAAGFGLGALNEAEDDDIDVYDSASRADRTYMPYDSTRDADDGANFSRNKSNHKAVTTTQQKFSNGIIVLSGFVLSPEPVQKDQWFPIPEVPSGWKPDPRRVWQNDLNVEKSAASTSTREASSRRQKLTADERGAILGEEPLPSTRSVFDYLSKEDRERIEHAAAGLLPSAPESTPPPVEAPSAPSSLPYTAPHIAVAALKGFMPFANDLAKRERYVAYLRSQSTPDHPELLPPKLPGQTSEAYHRELSDYSKSAAIFKPVSGAMANRFTTAAVVDSGPTAIEGLHQPTHAPETAPVSQQEGEREKEAPRREEEEVQSSKAHAARTGMYGALTREIAPWQPSRLLCKRFGVKDPNPDITTDAPMPGASRNQPQSQSTAGGDTWKPEEALAEADLQTATGSTSAGPSSATTGRRDLENIGLGEDESQGRDTLTYVRPSMDIFKAIFASDDEDEDENENGGGEPEEGRPEDPPREMAMADVIAAPAHSRVHDTTTYEPKTVDRPPAGSETVDIATFKPVFVPRAERRTQKSKDNDKDKKDGRGKDNKKKVKSIVSFEDDEEGAALVIAPQAEKDRARKKKKRRKEDKRVTNVEAAGGDEDAEMWVEKAPPQVVTSFVDAPPAADEGAQLKAALAPPPVSSSSTQVQRTEGPPRGRKRAIDFL</sequence>
<dbReference type="Pfam" id="PF07713">
    <property type="entry name" value="DUF1604"/>
    <property type="match status" value="1"/>
</dbReference>
<dbReference type="Pfam" id="PF26093">
    <property type="entry name" value="HTH_TGH"/>
    <property type="match status" value="1"/>
</dbReference>
<feature type="region of interest" description="Disordered" evidence="1">
    <location>
        <begin position="300"/>
        <end position="321"/>
    </location>
</feature>
<dbReference type="GO" id="GO:0003723">
    <property type="term" value="F:RNA binding"/>
    <property type="evidence" value="ECO:0007669"/>
    <property type="project" value="TreeGrafter"/>
</dbReference>
<feature type="region of interest" description="Disordered" evidence="1">
    <location>
        <begin position="662"/>
        <end position="698"/>
    </location>
</feature>